<dbReference type="PANTHER" id="PTHR14493">
    <property type="entry name" value="UNKEMPT FAMILY MEMBER"/>
    <property type="match status" value="1"/>
</dbReference>
<keyword evidence="4 8" id="KW-0479">Metal-binding</keyword>
<reference evidence="13" key="1">
    <citation type="submission" date="2025-08" db="UniProtKB">
        <authorList>
            <consortium name="RefSeq"/>
        </authorList>
    </citation>
    <scope>IDENTIFICATION</scope>
</reference>
<name>A0AAJ7WJ02_9ACAR</name>
<dbReference type="Gene3D" id="4.10.1000.10">
    <property type="entry name" value="Zinc finger, CCCH-type"/>
    <property type="match status" value="1"/>
</dbReference>
<evidence type="ECO:0000256" key="8">
    <source>
        <dbReference type="PROSITE-ProRule" id="PRU00723"/>
    </source>
</evidence>
<gene>
    <name evidence="13" type="primary">LOC100898448</name>
</gene>
<feature type="zinc finger region" description="C3H1-type" evidence="8">
    <location>
        <begin position="118"/>
        <end position="148"/>
    </location>
</feature>
<evidence type="ECO:0000256" key="10">
    <source>
        <dbReference type="SAM" id="MobiDB-lite"/>
    </source>
</evidence>
<comment type="similarity">
    <text evidence="2">Belongs to the unkempt family.</text>
</comment>
<keyword evidence="9" id="KW-0175">Coiled coil</keyword>
<evidence type="ECO:0000313" key="12">
    <source>
        <dbReference type="Proteomes" id="UP000694867"/>
    </source>
</evidence>
<evidence type="ECO:0000256" key="6">
    <source>
        <dbReference type="ARBA" id="ARBA00022771"/>
    </source>
</evidence>
<dbReference type="PANTHER" id="PTHR14493:SF50">
    <property type="entry name" value="RING FINGER PROTEIN UNKEMPT"/>
    <property type="match status" value="1"/>
</dbReference>
<dbReference type="Pfam" id="PF18384">
    <property type="entry name" value="zf_CCCH_5"/>
    <property type="match status" value="1"/>
</dbReference>
<feature type="coiled-coil region" evidence="9">
    <location>
        <begin position="580"/>
        <end position="621"/>
    </location>
</feature>
<feature type="domain" description="C3H1-type" evidence="11">
    <location>
        <begin position="282"/>
        <end position="310"/>
    </location>
</feature>
<dbReference type="InterPro" id="IPR036855">
    <property type="entry name" value="Znf_CCCH_sf"/>
</dbReference>
<dbReference type="GO" id="GO:0005737">
    <property type="term" value="C:cytoplasm"/>
    <property type="evidence" value="ECO:0007669"/>
    <property type="project" value="UniProtKB-SubCell"/>
</dbReference>
<evidence type="ECO:0000256" key="4">
    <source>
        <dbReference type="ARBA" id="ARBA00022723"/>
    </source>
</evidence>
<dbReference type="Pfam" id="PF23261">
    <property type="entry name" value="zf-CCCH_11"/>
    <property type="match status" value="1"/>
</dbReference>
<feature type="domain" description="C3H1-type" evidence="11">
    <location>
        <begin position="118"/>
        <end position="148"/>
    </location>
</feature>
<dbReference type="CTD" id="85451"/>
<dbReference type="InterPro" id="IPR000571">
    <property type="entry name" value="Znf_CCCH"/>
</dbReference>
<keyword evidence="12" id="KW-1185">Reference proteome</keyword>
<organism evidence="12 13">
    <name type="scientific">Galendromus occidentalis</name>
    <name type="common">western predatory mite</name>
    <dbReference type="NCBI Taxonomy" id="34638"/>
    <lineage>
        <taxon>Eukaryota</taxon>
        <taxon>Metazoa</taxon>
        <taxon>Ecdysozoa</taxon>
        <taxon>Arthropoda</taxon>
        <taxon>Chelicerata</taxon>
        <taxon>Arachnida</taxon>
        <taxon>Acari</taxon>
        <taxon>Parasitiformes</taxon>
        <taxon>Mesostigmata</taxon>
        <taxon>Gamasina</taxon>
        <taxon>Phytoseioidea</taxon>
        <taxon>Phytoseiidae</taxon>
        <taxon>Typhlodrominae</taxon>
        <taxon>Galendromus</taxon>
    </lineage>
</organism>
<feature type="zinc finger region" description="C3H1-type" evidence="8">
    <location>
        <begin position="282"/>
        <end position="310"/>
    </location>
</feature>
<evidence type="ECO:0000259" key="11">
    <source>
        <dbReference type="PROSITE" id="PS50103"/>
    </source>
</evidence>
<evidence type="ECO:0000256" key="9">
    <source>
        <dbReference type="SAM" id="Coils"/>
    </source>
</evidence>
<dbReference type="GO" id="GO:0008270">
    <property type="term" value="F:zinc ion binding"/>
    <property type="evidence" value="ECO:0007669"/>
    <property type="project" value="UniProtKB-KW"/>
</dbReference>
<comment type="subcellular location">
    <subcellularLocation>
        <location evidence="1">Cytoplasm</location>
    </subcellularLocation>
</comment>
<evidence type="ECO:0000256" key="5">
    <source>
        <dbReference type="ARBA" id="ARBA00022737"/>
    </source>
</evidence>
<dbReference type="AlphaFoldDB" id="A0AAJ7WJ02"/>
<keyword evidence="6 8" id="KW-0863">Zinc-finger</keyword>
<accession>A0AAJ7WJ02</accession>
<feature type="domain" description="C3H1-type" evidence="11">
    <location>
        <begin position="78"/>
        <end position="107"/>
    </location>
</feature>
<evidence type="ECO:0000256" key="2">
    <source>
        <dbReference type="ARBA" id="ARBA00008808"/>
    </source>
</evidence>
<dbReference type="RefSeq" id="XP_028968866.1">
    <property type="nucleotide sequence ID" value="XM_029113033.1"/>
</dbReference>
<evidence type="ECO:0000256" key="3">
    <source>
        <dbReference type="ARBA" id="ARBA00022490"/>
    </source>
</evidence>
<dbReference type="InterPro" id="IPR045234">
    <property type="entry name" value="Unkempt-like"/>
</dbReference>
<evidence type="ECO:0000256" key="7">
    <source>
        <dbReference type="ARBA" id="ARBA00022833"/>
    </source>
</evidence>
<feature type="zinc finger region" description="C3H1-type" evidence="8">
    <location>
        <begin position="78"/>
        <end position="107"/>
    </location>
</feature>
<dbReference type="SUPFAM" id="SSF90229">
    <property type="entry name" value="CCCH zinc finger"/>
    <property type="match status" value="1"/>
</dbReference>
<dbReference type="InterPro" id="IPR040594">
    <property type="entry name" value="UNK_Znf_1"/>
</dbReference>
<dbReference type="InterPro" id="IPR057296">
    <property type="entry name" value="UNK_Znf_5"/>
</dbReference>
<dbReference type="Proteomes" id="UP000694867">
    <property type="component" value="Unplaced"/>
</dbReference>
<evidence type="ECO:0000256" key="1">
    <source>
        <dbReference type="ARBA" id="ARBA00004496"/>
    </source>
</evidence>
<dbReference type="Pfam" id="PF00642">
    <property type="entry name" value="zf-CCCH"/>
    <property type="match status" value="1"/>
</dbReference>
<proteinExistence type="inferred from homology"/>
<keyword evidence="5" id="KW-0677">Repeat</keyword>
<dbReference type="GeneID" id="100898448"/>
<sequence length="701" mass="78880">MSSNAADIAAGQAKATLTAQTEKPIHYTYLKEFRVEQCPQFLQHKCTQHKPFTCFHWHFMNQRRRRPIRDPKSKSFNYSPDVYCTKYDETTGICPDSDECPFLHRTAGDTERRYHLRYYKTGICVYDTDARGHCVKNGPHCAFAHGLHDLRNPVYDIREIQGKILSEDGSEIDANGVLVPNLDKDRNAVSEDPRWQDTNYVLGNYKTEQCKRPPRLCRQGYACPQYHNSRDKRRPPQKFKYRSTPCPNVKQGDEWGDPAHCDSGDQCTYCHTRTEQQFHPEIYKSTKCNDMQQTSFCPRGPFCAFAHVDKEMSAVREVGSDATNLATILSNVLPQSPSPGANKPENGQVMSSMGPDLVAFNSMGPIGRPRSYSTSHAAAVQHHLQLKTMESALPHYQKAPGCEREEHNAMRKHRAKTMDGSAKEWASIANSYSFPNTVESVVNKALDDLNLEEIDVEACLDKDLVEECSNSNPMASSLNQALVSSGFIPNPNGLPNPNGIPNSQPVNIPGRERPASPPSSMGGSIDKSAAAFYGSPFNATGFGTYSGVGATQPSQSPSTRLWETNQGLNGHLTNWSDSQLAQIRAVCETYKNQAEEAMRREKVAEQQRDDAIRELQKLQVDIQQRPFGLRSVDLDQLSPQQIRVLQEQLRSDLDALDKVSHLHQQQQQQQHQQDRLRMGLQMGAHHLPDRDFWTPPGRGHC</sequence>
<feature type="region of interest" description="Disordered" evidence="10">
    <location>
        <begin position="489"/>
        <end position="523"/>
    </location>
</feature>
<evidence type="ECO:0000313" key="13">
    <source>
        <dbReference type="RefSeq" id="XP_028968866.1"/>
    </source>
</evidence>
<protein>
    <submittedName>
        <fullName evidence="13">E3 ubiquitin-protein ligase UNKL</fullName>
    </submittedName>
</protein>
<feature type="domain" description="C3H1-type" evidence="11">
    <location>
        <begin position="240"/>
        <end position="274"/>
    </location>
</feature>
<dbReference type="SMART" id="SM00356">
    <property type="entry name" value="ZnF_C3H1"/>
    <property type="match status" value="5"/>
</dbReference>
<dbReference type="Pfam" id="PF23035">
    <property type="entry name" value="zf-CCCH_UNK-like_4th"/>
    <property type="match status" value="1"/>
</dbReference>
<dbReference type="InterPro" id="IPR057295">
    <property type="entry name" value="UNK_Znf_4"/>
</dbReference>
<feature type="zinc finger region" description="C3H1-type" evidence="8">
    <location>
        <begin position="240"/>
        <end position="274"/>
    </location>
</feature>
<dbReference type="KEGG" id="goe:100898448"/>
<dbReference type="Pfam" id="PF25427">
    <property type="entry name" value="zf-CCCH_UNK"/>
    <property type="match status" value="1"/>
</dbReference>
<keyword evidence="3" id="KW-0963">Cytoplasm</keyword>
<feature type="compositionally biased region" description="Low complexity" evidence="10">
    <location>
        <begin position="489"/>
        <end position="502"/>
    </location>
</feature>
<dbReference type="PROSITE" id="PS50103">
    <property type="entry name" value="ZF_C3H1"/>
    <property type="match status" value="4"/>
</dbReference>
<keyword evidence="7 8" id="KW-0862">Zinc</keyword>